<comment type="caution">
    <text evidence="2">The sequence shown here is derived from an EMBL/GenBank/DDBJ whole genome shotgun (WGS) entry which is preliminary data.</text>
</comment>
<dbReference type="Proteomes" id="UP001335648">
    <property type="component" value="Unassembled WGS sequence"/>
</dbReference>
<accession>A0AAN8DVE0</accession>
<feature type="compositionally biased region" description="Basic and acidic residues" evidence="1">
    <location>
        <begin position="96"/>
        <end position="112"/>
    </location>
</feature>
<evidence type="ECO:0000256" key="1">
    <source>
        <dbReference type="SAM" id="MobiDB-lite"/>
    </source>
</evidence>
<evidence type="ECO:0000313" key="2">
    <source>
        <dbReference type="EMBL" id="KAK5930041.1"/>
    </source>
</evidence>
<feature type="region of interest" description="Disordered" evidence="1">
    <location>
        <begin position="1"/>
        <end position="219"/>
    </location>
</feature>
<proteinExistence type="predicted"/>
<feature type="compositionally biased region" description="Polar residues" evidence="1">
    <location>
        <begin position="117"/>
        <end position="130"/>
    </location>
</feature>
<protein>
    <submittedName>
        <fullName evidence="2">Uncharacterized protein</fullName>
    </submittedName>
</protein>
<keyword evidence="3" id="KW-1185">Reference proteome</keyword>
<feature type="compositionally biased region" description="Polar residues" evidence="1">
    <location>
        <begin position="8"/>
        <end position="23"/>
    </location>
</feature>
<feature type="compositionally biased region" description="Low complexity" evidence="1">
    <location>
        <begin position="85"/>
        <end position="95"/>
    </location>
</feature>
<dbReference type="EMBL" id="JAULUE010000246">
    <property type="protein sequence ID" value="KAK5930041.1"/>
    <property type="molecule type" value="Genomic_DNA"/>
</dbReference>
<evidence type="ECO:0000313" key="3">
    <source>
        <dbReference type="Proteomes" id="UP001335648"/>
    </source>
</evidence>
<dbReference type="AlphaFoldDB" id="A0AAN8DVE0"/>
<reference evidence="2 3" key="1">
    <citation type="journal article" date="2023" name="Mol. Biol. Evol.">
        <title>Genomics of Secondarily Temperate Adaptation in the Only Non-Antarctic Icefish.</title>
        <authorList>
            <person name="Rivera-Colon A.G."/>
            <person name="Rayamajhi N."/>
            <person name="Minhas B.F."/>
            <person name="Madrigal G."/>
            <person name="Bilyk K.T."/>
            <person name="Yoon V."/>
            <person name="Hune M."/>
            <person name="Gregory S."/>
            <person name="Cheng C.H.C."/>
            <person name="Catchen J.M."/>
        </authorList>
    </citation>
    <scope>NUCLEOTIDE SEQUENCE [LARGE SCALE GENOMIC DNA]</scope>
    <source>
        <strain evidence="2">JC2023a</strain>
    </source>
</reference>
<sequence>MGLAIQPAETTQPTGGPSQSTGRPNPPRTRLTHGDDDPNPTPTTTPITGNERPNPHGTMPTNPRTIHNPRKTPIPSNPTLETKRPIPTRTQPTTDDPTHGDDHPIHGREPTHHTGRTIGTSPTHGMTQAPTDHRQLPRAGPSNPRGTTQPLRRPNPRTIIQPTGKKKKTKKIKKTGVTIQHHGKTNPPRGRTDPTHGTIHTHGTTQLTGRPNPRDDDRN</sequence>
<feature type="compositionally biased region" description="Low complexity" evidence="1">
    <location>
        <begin position="195"/>
        <end position="209"/>
    </location>
</feature>
<name>A0AAN8DVE0_9TELE</name>
<organism evidence="2 3">
    <name type="scientific">Champsocephalus esox</name>
    <name type="common">pike icefish</name>
    <dbReference type="NCBI Taxonomy" id="159716"/>
    <lineage>
        <taxon>Eukaryota</taxon>
        <taxon>Metazoa</taxon>
        <taxon>Chordata</taxon>
        <taxon>Craniata</taxon>
        <taxon>Vertebrata</taxon>
        <taxon>Euteleostomi</taxon>
        <taxon>Actinopterygii</taxon>
        <taxon>Neopterygii</taxon>
        <taxon>Teleostei</taxon>
        <taxon>Neoteleostei</taxon>
        <taxon>Acanthomorphata</taxon>
        <taxon>Eupercaria</taxon>
        <taxon>Perciformes</taxon>
        <taxon>Notothenioidei</taxon>
        <taxon>Channichthyidae</taxon>
        <taxon>Champsocephalus</taxon>
    </lineage>
</organism>
<gene>
    <name evidence="2" type="ORF">CesoFtcFv8_000274</name>
</gene>
<feature type="compositionally biased region" description="Basic residues" evidence="1">
    <location>
        <begin position="164"/>
        <end position="174"/>
    </location>
</feature>